<evidence type="ECO:0008006" key="4">
    <source>
        <dbReference type="Google" id="ProtNLM"/>
    </source>
</evidence>
<evidence type="ECO:0000256" key="1">
    <source>
        <dbReference type="SAM" id="Phobius"/>
    </source>
</evidence>
<keyword evidence="3" id="KW-1185">Reference proteome</keyword>
<dbReference type="Proteomes" id="UP000192578">
    <property type="component" value="Unassembled WGS sequence"/>
</dbReference>
<dbReference type="AlphaFoldDB" id="A0A1W0WQE6"/>
<protein>
    <recommendedName>
        <fullName evidence="4">G-protein coupled receptors family 1 profile domain-containing protein</fullName>
    </recommendedName>
</protein>
<dbReference type="EMBL" id="MTYJ01000061">
    <property type="protein sequence ID" value="OQV17431.1"/>
    <property type="molecule type" value="Genomic_DNA"/>
</dbReference>
<sequence>MFGSICGSSLLLLLLVTSFRRRRLHSGSNILVMHLMLLDLIICGITYPLSMTMTYRGMRGTQVVILHGQIFVDKWRDTLVFIVLKTDSSL</sequence>
<dbReference type="OrthoDB" id="10055255at2759"/>
<comment type="caution">
    <text evidence="2">The sequence shown here is derived from an EMBL/GenBank/DDBJ whole genome shotgun (WGS) entry which is preliminary data.</text>
</comment>
<organism evidence="2 3">
    <name type="scientific">Hypsibius exemplaris</name>
    <name type="common">Freshwater tardigrade</name>
    <dbReference type="NCBI Taxonomy" id="2072580"/>
    <lineage>
        <taxon>Eukaryota</taxon>
        <taxon>Metazoa</taxon>
        <taxon>Ecdysozoa</taxon>
        <taxon>Tardigrada</taxon>
        <taxon>Eutardigrada</taxon>
        <taxon>Parachela</taxon>
        <taxon>Hypsibioidea</taxon>
        <taxon>Hypsibiidae</taxon>
        <taxon>Hypsibius</taxon>
    </lineage>
</organism>
<evidence type="ECO:0000313" key="2">
    <source>
        <dbReference type="EMBL" id="OQV17431.1"/>
    </source>
</evidence>
<proteinExistence type="predicted"/>
<name>A0A1W0WQE6_HYPEX</name>
<gene>
    <name evidence="2" type="ORF">BV898_08534</name>
</gene>
<accession>A0A1W0WQE6</accession>
<dbReference type="Gene3D" id="1.20.1070.10">
    <property type="entry name" value="Rhodopsin 7-helix transmembrane proteins"/>
    <property type="match status" value="1"/>
</dbReference>
<keyword evidence="1" id="KW-0472">Membrane</keyword>
<keyword evidence="1" id="KW-1133">Transmembrane helix</keyword>
<feature type="transmembrane region" description="Helical" evidence="1">
    <location>
        <begin position="30"/>
        <end position="49"/>
    </location>
</feature>
<keyword evidence="1" id="KW-0812">Transmembrane</keyword>
<evidence type="ECO:0000313" key="3">
    <source>
        <dbReference type="Proteomes" id="UP000192578"/>
    </source>
</evidence>
<reference evidence="3" key="1">
    <citation type="submission" date="2017-01" db="EMBL/GenBank/DDBJ databases">
        <title>Comparative genomics of anhydrobiosis in the tardigrade Hypsibius dujardini.</title>
        <authorList>
            <person name="Yoshida Y."/>
            <person name="Koutsovoulos G."/>
            <person name="Laetsch D."/>
            <person name="Stevens L."/>
            <person name="Kumar S."/>
            <person name="Horikawa D."/>
            <person name="Ishino K."/>
            <person name="Komine S."/>
            <person name="Tomita M."/>
            <person name="Blaxter M."/>
            <person name="Arakawa K."/>
        </authorList>
    </citation>
    <scope>NUCLEOTIDE SEQUENCE [LARGE SCALE GENOMIC DNA]</scope>
    <source>
        <strain evidence="3">Z151</strain>
    </source>
</reference>